<dbReference type="InterPro" id="IPR009072">
    <property type="entry name" value="Histone-fold"/>
</dbReference>
<dbReference type="AlphaFoldDB" id="A0A8C5LPF9"/>
<name>A0A8C5LPF9_9ANUR</name>
<evidence type="ECO:0000313" key="5">
    <source>
        <dbReference type="Ensembl" id="ENSLLEP00000000445.1"/>
    </source>
</evidence>
<evidence type="ECO:0000256" key="2">
    <source>
        <dbReference type="ARBA" id="ARBA00023242"/>
    </source>
</evidence>
<evidence type="ECO:0000256" key="3">
    <source>
        <dbReference type="SAM" id="MobiDB-lite"/>
    </source>
</evidence>
<dbReference type="OrthoDB" id="636685at2759"/>
<dbReference type="PANTHER" id="PTHR10252">
    <property type="entry name" value="HISTONE-LIKE TRANSCRIPTION FACTOR CCAAT-RELATED"/>
    <property type="match status" value="1"/>
</dbReference>
<dbReference type="Ensembl" id="ENSLLET00000000467.1">
    <property type="protein sequence ID" value="ENSLLEP00000000445.1"/>
    <property type="gene ID" value="ENSLLEG00000000300.1"/>
</dbReference>
<reference evidence="5" key="1">
    <citation type="submission" date="2025-08" db="UniProtKB">
        <authorList>
            <consortium name="Ensembl"/>
        </authorList>
    </citation>
    <scope>IDENTIFICATION</scope>
</reference>
<feature type="region of interest" description="Disordered" evidence="3">
    <location>
        <begin position="1"/>
        <end position="39"/>
    </location>
</feature>
<accession>A0A8C5LPF9</accession>
<proteinExistence type="predicted"/>
<evidence type="ECO:0000313" key="6">
    <source>
        <dbReference type="Proteomes" id="UP000694569"/>
    </source>
</evidence>
<dbReference type="CDD" id="cd22929">
    <property type="entry name" value="HFD_POLE4-like"/>
    <property type="match status" value="1"/>
</dbReference>
<keyword evidence="6" id="KW-1185">Reference proteome</keyword>
<organism evidence="5 6">
    <name type="scientific">Leptobrachium leishanense</name>
    <name type="common">Leishan spiny toad</name>
    <dbReference type="NCBI Taxonomy" id="445787"/>
    <lineage>
        <taxon>Eukaryota</taxon>
        <taxon>Metazoa</taxon>
        <taxon>Chordata</taxon>
        <taxon>Craniata</taxon>
        <taxon>Vertebrata</taxon>
        <taxon>Euteleostomi</taxon>
        <taxon>Amphibia</taxon>
        <taxon>Batrachia</taxon>
        <taxon>Anura</taxon>
        <taxon>Pelobatoidea</taxon>
        <taxon>Megophryidae</taxon>
        <taxon>Leptobrachium</taxon>
    </lineage>
</organism>
<dbReference type="Pfam" id="PF00808">
    <property type="entry name" value="CBFD_NFYB_HMF"/>
    <property type="match status" value="1"/>
</dbReference>
<evidence type="ECO:0000256" key="1">
    <source>
        <dbReference type="ARBA" id="ARBA00004123"/>
    </source>
</evidence>
<dbReference type="GO" id="GO:0046982">
    <property type="term" value="F:protein heterodimerization activity"/>
    <property type="evidence" value="ECO:0007669"/>
    <property type="project" value="InterPro"/>
</dbReference>
<reference evidence="5" key="2">
    <citation type="submission" date="2025-09" db="UniProtKB">
        <authorList>
            <consortium name="Ensembl"/>
        </authorList>
    </citation>
    <scope>IDENTIFICATION</scope>
</reference>
<keyword evidence="2" id="KW-0539">Nucleus</keyword>
<comment type="subcellular location">
    <subcellularLocation>
        <location evidence="1">Nucleus</location>
    </subcellularLocation>
</comment>
<dbReference type="Proteomes" id="UP000694569">
    <property type="component" value="Unplaced"/>
</dbReference>
<protein>
    <recommendedName>
        <fullName evidence="4">Transcription factor CBF/NF-Y/archaeal histone domain-containing protein</fullName>
    </recommendedName>
</protein>
<dbReference type="Gene3D" id="1.10.20.10">
    <property type="entry name" value="Histone, subunit A"/>
    <property type="match status" value="1"/>
</dbReference>
<feature type="domain" description="Transcription factor CBF/NF-Y/archaeal histone" evidence="4">
    <location>
        <begin position="40"/>
        <end position="101"/>
    </location>
</feature>
<dbReference type="SUPFAM" id="SSF47113">
    <property type="entry name" value="Histone-fold"/>
    <property type="match status" value="1"/>
</dbReference>
<dbReference type="GO" id="GO:0006261">
    <property type="term" value="P:DNA-templated DNA replication"/>
    <property type="evidence" value="ECO:0007669"/>
    <property type="project" value="TreeGrafter"/>
</dbReference>
<sequence length="211" mass="23358">MAAVAEELDSAALDASANQPESETGNAAAQPPPAGLHKQAKLPLSRVKTLMKADPDVSLASQESVFIISKATELFIETIAKDAFIYAQRGKRKTLQRKDLATQSRNNPLHEYSQTDNLTDQITAQDHQTMDNRTSWEKDNAIDAIDEFAFLEETLFPLPCTSHTAIAPGKFTSLPWKPPLPSSWCFLDSRTPGMVAWCGVKNKRKCHRDHP</sequence>
<evidence type="ECO:0000259" key="4">
    <source>
        <dbReference type="Pfam" id="PF00808"/>
    </source>
</evidence>
<dbReference type="GO" id="GO:0008622">
    <property type="term" value="C:epsilon DNA polymerase complex"/>
    <property type="evidence" value="ECO:0007669"/>
    <property type="project" value="TreeGrafter"/>
</dbReference>
<dbReference type="GeneTree" id="ENSGT01150000287338"/>
<dbReference type="InterPro" id="IPR050568">
    <property type="entry name" value="Transcr_DNA_Rep_Reg"/>
</dbReference>
<dbReference type="PANTHER" id="PTHR10252:SF79">
    <property type="entry name" value="DNA POLYMERASE EPSILON SUBUNIT 4"/>
    <property type="match status" value="1"/>
</dbReference>
<dbReference type="InterPro" id="IPR003958">
    <property type="entry name" value="CBFA_NFYB_domain"/>
</dbReference>
<feature type="compositionally biased region" description="Polar residues" evidence="3">
    <location>
        <begin position="16"/>
        <end position="27"/>
    </location>
</feature>